<dbReference type="Pfam" id="PF03178">
    <property type="entry name" value="CPSF_A"/>
    <property type="match status" value="1"/>
</dbReference>
<accession>A0ABR0SL32</accession>
<gene>
    <name evidence="7" type="ORF">PT974_05865</name>
</gene>
<evidence type="ECO:0000259" key="6">
    <source>
        <dbReference type="Pfam" id="PF23726"/>
    </source>
</evidence>
<evidence type="ECO:0000256" key="1">
    <source>
        <dbReference type="ARBA" id="ARBA00004123"/>
    </source>
</evidence>
<dbReference type="Proteomes" id="UP001338125">
    <property type="component" value="Unassembled WGS sequence"/>
</dbReference>
<feature type="domain" description="RSE1/DDB1/CPSF1 first beta-propeller" evidence="5">
    <location>
        <begin position="92"/>
        <end position="468"/>
    </location>
</feature>
<dbReference type="PANTHER" id="PTHR10644">
    <property type="entry name" value="DNA REPAIR/RNA PROCESSING CPSF FAMILY"/>
    <property type="match status" value="1"/>
</dbReference>
<dbReference type="InterPro" id="IPR015943">
    <property type="entry name" value="WD40/YVTN_repeat-like_dom_sf"/>
</dbReference>
<keyword evidence="2" id="KW-0539">Nucleus</keyword>
<evidence type="ECO:0000259" key="5">
    <source>
        <dbReference type="Pfam" id="PF10433"/>
    </source>
</evidence>
<comment type="subcellular location">
    <subcellularLocation>
        <location evidence="1">Nucleus</location>
    </subcellularLocation>
</comment>
<sequence>MQVYTELTAPTAVTHSLSLPLTSATANNLVVAKGSLLQIFTTKTISTELDPEFQPAQSQKPEPQFDHQVNDDDGLESSFLGGETMLMRTDRTNNTKLVLIAEIPLTGTVIGLARLKIKTSSGGDALLLAYKAAKMCLAEWDPRKNALETLSIHYYEKDELQGAPWEVAVGDYVNYLEADPGSRCAAFKFGTRNLAILPFKRSEEDLEMDDWDEDLDGPRPAKEPVTAVNGGSDNIEAAYTPSFVLRLPLLDPSLLHPVHLTFLHEYREPTFGVLFSSQAPSLSLGLKDHLSYKVFTLDLQQRASTTILSVTGLPQDLYKVLALPAPVGGALLIGQNELIHVDQSGKSNGVAVNPMAKQMTSFSLTDQSDLNLRLEGSEIEILAIELGELLLVLNDGRLGIISFKVDGRTVSGLSVRLVGADCGGDVVKSRASCISRLGKNAFFVGSEGGDSVVLGWSRKLTQEKRKKSRLIDSDLALDVDDLDLEDDDEDDDLYGNDSGPTKPIQGANGGQPSRGILPSEYTIEEATLSKGVSSELQLACAVGRGDAGSIAVINREIQPKVIGRFEFPEARGFWTMCVKKPIPKSLGANAAVAGDYDAPGQYDKFMIVAKVDLDGYETSDVYALTAAGFATLKETEFEPAAGFTVEAGTMGKQMRVIQVLKSEVRCYDGGKSAIGNARDLGLIQILPMLDEETGAEPRAVSASIMDPYLLIIRDDSSVFVAQIDSNNEIEEVEKTDNNLLSTKWLAGCLYNDTRGIFQPSSDGKGTETGENIMMFLLSATGALHIYALPDLSKAVYVAEGLSSVPPHLSAGFVARRGAVRETLAEIVVADLGDAVSKSPYLILRHSTDDLTIYEPIRYQIEDAASTLSDSLFFKKAATSTLAKSIVEASQDDAALQPRFVPLRTCTNVAGYSTVFLPGPSPAFILKSSKSIPRVIGLQGLGVRGMSTFHTEGCEHGFIYADSEGIARVTQLPSNTNFAELGLSIKKVPLGCDVKHIAYHHPTETYIAGCTALDPFELPKDDDYHKEWAKESLNFAPSMPRGVLKLISPVTWTVIHTIELEACESIESMKTLHLEVSEETKERRMLLTIGSALSKGEDLPTRGRVQVFDIVTVIPEPGKPETNKRLKLLAKEEIPRGGVTALSEIGSQGLMLVAQGQKCMVRGLKEDGSLLPVAFLDMSCHVSTVRELAGTGLCLMADTFKGLWFAGYTEEPYTFKVLGKSSGNLPLLVADFLPDGEDLSMVAADADGDIHVLEFNPEHPKSLQGHLLLHRTTFTVTPNHPTSTLLLPRTLPASHPTPDSAPHILLLASPTGSIAALTPLPESAYRRLLSVTNQLLPALVPHGGLHARAHRAPEGGGGTSRAVGVETAASGRAIVDGAVLARWNELGAAKRAEVATRGGYDGVVEMREDLEAVLGWSGLAYV</sequence>
<dbReference type="EMBL" id="JAVFKD010000012">
    <property type="protein sequence ID" value="KAK5992460.1"/>
    <property type="molecule type" value="Genomic_DNA"/>
</dbReference>
<evidence type="ECO:0000256" key="3">
    <source>
        <dbReference type="SAM" id="MobiDB-lite"/>
    </source>
</evidence>
<evidence type="ECO:0000259" key="4">
    <source>
        <dbReference type="Pfam" id="PF03178"/>
    </source>
</evidence>
<feature type="domain" description="RSE1/DDB1/CPSF1 second beta-propeller" evidence="6">
    <location>
        <begin position="559"/>
        <end position="970"/>
    </location>
</feature>
<feature type="region of interest" description="Disordered" evidence="3">
    <location>
        <begin position="488"/>
        <end position="513"/>
    </location>
</feature>
<evidence type="ECO:0000313" key="8">
    <source>
        <dbReference type="Proteomes" id="UP001338125"/>
    </source>
</evidence>
<dbReference type="Gene3D" id="2.130.10.10">
    <property type="entry name" value="YVTN repeat-like/Quinoprotein amine dehydrogenase"/>
    <property type="match status" value="2"/>
</dbReference>
<dbReference type="InterPro" id="IPR058543">
    <property type="entry name" value="Beta-prop_RSE1/DDB1/CPSF1_2nd"/>
</dbReference>
<feature type="domain" description="RSE1/DDB1/CPSF1 C-terminal" evidence="4">
    <location>
        <begin position="1042"/>
        <end position="1382"/>
    </location>
</feature>
<evidence type="ECO:0000313" key="7">
    <source>
        <dbReference type="EMBL" id="KAK5992460.1"/>
    </source>
</evidence>
<protein>
    <submittedName>
        <fullName evidence="7">Protein cft1</fullName>
    </submittedName>
</protein>
<dbReference type="InterPro" id="IPR018846">
    <property type="entry name" value="Beta-prop_RSE1/DDB1/CPSF1_1st"/>
</dbReference>
<evidence type="ECO:0000256" key="2">
    <source>
        <dbReference type="ARBA" id="ARBA00023242"/>
    </source>
</evidence>
<dbReference type="InterPro" id="IPR004871">
    <property type="entry name" value="RSE1/DDB1/CPSF1_C"/>
</dbReference>
<comment type="caution">
    <text evidence="7">The sequence shown here is derived from an EMBL/GenBank/DDBJ whole genome shotgun (WGS) entry which is preliminary data.</text>
</comment>
<keyword evidence="8" id="KW-1185">Reference proteome</keyword>
<name>A0ABR0SL32_9HYPO</name>
<reference evidence="7 8" key="1">
    <citation type="submission" date="2024-01" db="EMBL/GenBank/DDBJ databases">
        <title>Complete genome of Cladobotryum mycophilum ATHUM6906.</title>
        <authorList>
            <person name="Christinaki A.C."/>
            <person name="Myridakis A.I."/>
            <person name="Kouvelis V.N."/>
        </authorList>
    </citation>
    <scope>NUCLEOTIDE SEQUENCE [LARGE SCALE GENOMIC DNA]</scope>
    <source>
        <strain evidence="7 8">ATHUM6906</strain>
    </source>
</reference>
<proteinExistence type="predicted"/>
<dbReference type="InterPro" id="IPR050358">
    <property type="entry name" value="RSE1/DDB1/CFT1"/>
</dbReference>
<dbReference type="Pfam" id="PF10433">
    <property type="entry name" value="Beta-prop_RSE1_1st"/>
    <property type="match status" value="1"/>
</dbReference>
<organism evidence="7 8">
    <name type="scientific">Cladobotryum mycophilum</name>
    <dbReference type="NCBI Taxonomy" id="491253"/>
    <lineage>
        <taxon>Eukaryota</taxon>
        <taxon>Fungi</taxon>
        <taxon>Dikarya</taxon>
        <taxon>Ascomycota</taxon>
        <taxon>Pezizomycotina</taxon>
        <taxon>Sordariomycetes</taxon>
        <taxon>Hypocreomycetidae</taxon>
        <taxon>Hypocreales</taxon>
        <taxon>Hypocreaceae</taxon>
        <taxon>Cladobotryum</taxon>
    </lineage>
</organism>
<dbReference type="Pfam" id="PF23726">
    <property type="entry name" value="Beta-prop_RSE1_2nd"/>
    <property type="match status" value="1"/>
</dbReference>